<evidence type="ECO:0000313" key="3">
    <source>
        <dbReference type="Proteomes" id="UP000275267"/>
    </source>
</evidence>
<comment type="caution">
    <text evidence="2">The sequence shown here is derived from an EMBL/GenBank/DDBJ whole genome shotgun (WGS) entry which is preliminary data.</text>
</comment>
<evidence type="ECO:0000256" key="1">
    <source>
        <dbReference type="SAM" id="MobiDB-lite"/>
    </source>
</evidence>
<accession>A0A3L6TI10</accession>
<gene>
    <name evidence="2" type="ORF">C2845_PM01G40270</name>
</gene>
<dbReference type="Proteomes" id="UP000275267">
    <property type="component" value="Unassembled WGS sequence"/>
</dbReference>
<organism evidence="2 3">
    <name type="scientific">Panicum miliaceum</name>
    <name type="common">Proso millet</name>
    <name type="synonym">Broomcorn millet</name>
    <dbReference type="NCBI Taxonomy" id="4540"/>
    <lineage>
        <taxon>Eukaryota</taxon>
        <taxon>Viridiplantae</taxon>
        <taxon>Streptophyta</taxon>
        <taxon>Embryophyta</taxon>
        <taxon>Tracheophyta</taxon>
        <taxon>Spermatophyta</taxon>
        <taxon>Magnoliopsida</taxon>
        <taxon>Liliopsida</taxon>
        <taxon>Poales</taxon>
        <taxon>Poaceae</taxon>
        <taxon>PACMAD clade</taxon>
        <taxon>Panicoideae</taxon>
        <taxon>Panicodae</taxon>
        <taxon>Paniceae</taxon>
        <taxon>Panicinae</taxon>
        <taxon>Panicum</taxon>
        <taxon>Panicum sect. Panicum</taxon>
    </lineage>
</organism>
<sequence>MSEDESDSDSDSDDEKEFMLELGKMNKKSRETIIRLMKKIFEDEHTADAANESAQDREARRLRNRKRAKCRRDANDRRARIQRDLDAEFAAAQDAGFNTPAADIAGITAVLAGNPDPQVQAAIRMA</sequence>
<name>A0A3L6TI10_PANMI</name>
<dbReference type="EMBL" id="PQIB02000001">
    <property type="protein sequence ID" value="RLN39972.1"/>
    <property type="molecule type" value="Genomic_DNA"/>
</dbReference>
<proteinExistence type="predicted"/>
<evidence type="ECO:0000313" key="2">
    <source>
        <dbReference type="EMBL" id="RLN39972.1"/>
    </source>
</evidence>
<keyword evidence="3" id="KW-1185">Reference proteome</keyword>
<reference evidence="3" key="1">
    <citation type="journal article" date="2019" name="Nat. Commun.">
        <title>The genome of broomcorn millet.</title>
        <authorList>
            <person name="Zou C."/>
            <person name="Miki D."/>
            <person name="Li D."/>
            <person name="Tang Q."/>
            <person name="Xiao L."/>
            <person name="Rajput S."/>
            <person name="Deng P."/>
            <person name="Jia W."/>
            <person name="Huang R."/>
            <person name="Zhang M."/>
            <person name="Sun Y."/>
            <person name="Hu J."/>
            <person name="Fu X."/>
            <person name="Schnable P.S."/>
            <person name="Li F."/>
            <person name="Zhang H."/>
            <person name="Feng B."/>
            <person name="Zhu X."/>
            <person name="Liu R."/>
            <person name="Schnable J.C."/>
            <person name="Zhu J.-K."/>
            <person name="Zhang H."/>
        </authorList>
    </citation>
    <scope>NUCLEOTIDE SEQUENCE [LARGE SCALE GENOMIC DNA]</scope>
</reference>
<dbReference type="AlphaFoldDB" id="A0A3L6TI10"/>
<protein>
    <submittedName>
        <fullName evidence="2">Uncharacterized protein</fullName>
    </submittedName>
</protein>
<feature type="region of interest" description="Disordered" evidence="1">
    <location>
        <begin position="44"/>
        <end position="75"/>
    </location>
</feature>